<reference evidence="2 3" key="1">
    <citation type="submission" date="2018-06" db="EMBL/GenBank/DDBJ databases">
        <authorList>
            <consortium name="Pathogen Informatics"/>
            <person name="Doyle S."/>
        </authorList>
    </citation>
    <scope>NUCLEOTIDE SEQUENCE [LARGE SCALE GENOMIC DNA]</scope>
    <source>
        <strain evidence="2 3">NCTC9836</strain>
    </source>
</reference>
<keyword evidence="3" id="KW-1185">Reference proteome</keyword>
<dbReference type="Gene3D" id="3.30.1330.30">
    <property type="match status" value="1"/>
</dbReference>
<proteinExistence type="predicted"/>
<name>A0A381J7P7_9CLOT</name>
<keyword evidence="2" id="KW-0689">Ribosomal protein</keyword>
<gene>
    <name evidence="2" type="ORF">NCTC9836_01328</name>
</gene>
<dbReference type="OrthoDB" id="9794863at2"/>
<feature type="domain" description="Ribosomal protein eL8/eL30/eS12/Gadd45" evidence="1">
    <location>
        <begin position="8"/>
        <end position="95"/>
    </location>
</feature>
<evidence type="ECO:0000313" key="3">
    <source>
        <dbReference type="Proteomes" id="UP000254664"/>
    </source>
</evidence>
<sequence>MSDSFLQFLGLVKRSGNLLEGYNRCEEAIQKNKKIYLIILSMDLSPKSRKEFLKYCHEKGIKCIECYSKEELGSSVGRQEVNILAVLNKNMSDKLMDSYKV</sequence>
<dbReference type="GO" id="GO:0005840">
    <property type="term" value="C:ribosome"/>
    <property type="evidence" value="ECO:0007669"/>
    <property type="project" value="UniProtKB-KW"/>
</dbReference>
<dbReference type="EMBL" id="UFWZ01000001">
    <property type="protein sequence ID" value="SUY47003.1"/>
    <property type="molecule type" value="Genomic_DNA"/>
</dbReference>
<dbReference type="RefSeq" id="WP_115641011.1">
    <property type="nucleotide sequence ID" value="NZ_UFWZ01000001.1"/>
</dbReference>
<dbReference type="InterPro" id="IPR029064">
    <property type="entry name" value="Ribosomal_eL30-like_sf"/>
</dbReference>
<dbReference type="Proteomes" id="UP000254664">
    <property type="component" value="Unassembled WGS sequence"/>
</dbReference>
<organism evidence="2 3">
    <name type="scientific">Clostridium putrefaciens</name>
    <dbReference type="NCBI Taxonomy" id="99675"/>
    <lineage>
        <taxon>Bacteria</taxon>
        <taxon>Bacillati</taxon>
        <taxon>Bacillota</taxon>
        <taxon>Clostridia</taxon>
        <taxon>Eubacteriales</taxon>
        <taxon>Clostridiaceae</taxon>
        <taxon>Clostridium</taxon>
    </lineage>
</organism>
<accession>A0A381J7P7</accession>
<dbReference type="Pfam" id="PF01248">
    <property type="entry name" value="Ribosomal_L7Ae"/>
    <property type="match status" value="1"/>
</dbReference>
<dbReference type="InterPro" id="IPR004038">
    <property type="entry name" value="Ribosomal_eL8/eL30/eS12/Gad45"/>
</dbReference>
<evidence type="ECO:0000313" key="2">
    <source>
        <dbReference type="EMBL" id="SUY47003.1"/>
    </source>
</evidence>
<dbReference type="NCBIfam" id="NF004078">
    <property type="entry name" value="PRK05583.1"/>
    <property type="match status" value="1"/>
</dbReference>
<keyword evidence="2" id="KW-0687">Ribonucleoprotein</keyword>
<dbReference type="AlphaFoldDB" id="A0A381J7P7"/>
<protein>
    <submittedName>
        <fullName evidence="2">Ribosomal protein L7Ae family protein</fullName>
    </submittedName>
</protein>
<evidence type="ECO:0000259" key="1">
    <source>
        <dbReference type="Pfam" id="PF01248"/>
    </source>
</evidence>
<dbReference type="SUPFAM" id="SSF55315">
    <property type="entry name" value="L30e-like"/>
    <property type="match status" value="1"/>
</dbReference>